<comment type="caution">
    <text evidence="2">The sequence shown here is derived from an EMBL/GenBank/DDBJ whole genome shotgun (WGS) entry which is preliminary data.</text>
</comment>
<dbReference type="AlphaFoldDB" id="A0A2S5KX40"/>
<accession>A0A2S5KX40</accession>
<dbReference type="Proteomes" id="UP000238196">
    <property type="component" value="Unassembled WGS sequence"/>
</dbReference>
<dbReference type="InterPro" id="IPR002925">
    <property type="entry name" value="Dienelactn_hydro"/>
</dbReference>
<dbReference type="EMBL" id="PRLP01000001">
    <property type="protein sequence ID" value="PPC79421.1"/>
    <property type="molecule type" value="Genomic_DNA"/>
</dbReference>
<dbReference type="Gene3D" id="3.40.50.1820">
    <property type="entry name" value="alpha/beta hydrolase"/>
    <property type="match status" value="1"/>
</dbReference>
<sequence length="242" mass="26654">MSQLVIRDVEYFHEQERLLGYFCAPGTNQGQTLPGILLVHGAAGINQQMMDCSQRLAAFGYAVLALDLWGERQQLRGPEQIGAILGRFASDRTLWMQRFSAGHQALRAQTSVDSTRLGAVGYCFGGTTVLEAIRCGIPLQGVVSLHGGLDLVGDDWSAASRAAQALICTGADDVMAKADDLQRVQQALSAADIRWQTELFSHTRHAFTEPDHPHTPPFAAYNSRADRRSWQTMQAFFTELFL</sequence>
<dbReference type="PANTHER" id="PTHR22946">
    <property type="entry name" value="DIENELACTONE HYDROLASE DOMAIN-CONTAINING PROTEIN-RELATED"/>
    <property type="match status" value="1"/>
</dbReference>
<organism evidence="2 3">
    <name type="scientific">Proteobacteria bacterium 228</name>
    <dbReference type="NCBI Taxonomy" id="2083153"/>
    <lineage>
        <taxon>Bacteria</taxon>
        <taxon>Pseudomonadati</taxon>
        <taxon>Pseudomonadota</taxon>
    </lineage>
</organism>
<evidence type="ECO:0000259" key="1">
    <source>
        <dbReference type="Pfam" id="PF01738"/>
    </source>
</evidence>
<evidence type="ECO:0000313" key="2">
    <source>
        <dbReference type="EMBL" id="PPC79421.1"/>
    </source>
</evidence>
<gene>
    <name evidence="2" type="ORF">C4K68_00460</name>
</gene>
<evidence type="ECO:0000313" key="3">
    <source>
        <dbReference type="Proteomes" id="UP000238196"/>
    </source>
</evidence>
<protein>
    <recommendedName>
        <fullName evidence="1">Dienelactone hydrolase domain-containing protein</fullName>
    </recommendedName>
</protein>
<dbReference type="GO" id="GO:0016787">
    <property type="term" value="F:hydrolase activity"/>
    <property type="evidence" value="ECO:0007669"/>
    <property type="project" value="InterPro"/>
</dbReference>
<dbReference type="SUPFAM" id="SSF53474">
    <property type="entry name" value="alpha/beta-Hydrolases"/>
    <property type="match status" value="1"/>
</dbReference>
<dbReference type="Pfam" id="PF01738">
    <property type="entry name" value="DLH"/>
    <property type="match status" value="1"/>
</dbReference>
<dbReference type="InterPro" id="IPR029058">
    <property type="entry name" value="AB_hydrolase_fold"/>
</dbReference>
<dbReference type="PANTHER" id="PTHR22946:SF5">
    <property type="entry name" value="PEPTIDASE S9 PROLYL OLIGOPEPTIDASE CATALYTIC DOMAIN-CONTAINING PROTEIN"/>
    <property type="match status" value="1"/>
</dbReference>
<reference evidence="2 3" key="1">
    <citation type="submission" date="2018-02" db="EMBL/GenBank/DDBJ databases">
        <title>novel marine gammaproteobacteria from coastal saline agro ecosystem.</title>
        <authorList>
            <person name="Krishnan R."/>
            <person name="Ramesh Kumar N."/>
        </authorList>
    </citation>
    <scope>NUCLEOTIDE SEQUENCE [LARGE SCALE GENOMIC DNA]</scope>
    <source>
        <strain evidence="2 3">228</strain>
    </source>
</reference>
<name>A0A2S5KX40_9PROT</name>
<proteinExistence type="predicted"/>
<dbReference type="InterPro" id="IPR050261">
    <property type="entry name" value="FrsA_esterase"/>
</dbReference>
<feature type="domain" description="Dienelactone hydrolase" evidence="1">
    <location>
        <begin position="28"/>
        <end position="239"/>
    </location>
</feature>
<dbReference type="OrthoDB" id="5290364at2"/>